<keyword evidence="2" id="KW-1185">Reference proteome</keyword>
<gene>
    <name evidence="1" type="ORF">FVB9532_03720</name>
</gene>
<comment type="caution">
    <text evidence="1">The sequence shown here is derived from an EMBL/GenBank/DDBJ whole genome shotgun (WGS) entry which is preliminary data.</text>
</comment>
<reference evidence="1" key="1">
    <citation type="submission" date="2019-09" db="EMBL/GenBank/DDBJ databases">
        <authorList>
            <person name="Rodrigo-Torres L."/>
            <person name="Arahal R. D."/>
            <person name="Lucena T."/>
        </authorList>
    </citation>
    <scope>NUCLEOTIDE SEQUENCE</scope>
    <source>
        <strain evidence="1">ISS653</strain>
    </source>
</reference>
<evidence type="ECO:0000313" key="2">
    <source>
        <dbReference type="Proteomes" id="UP000356253"/>
    </source>
</evidence>
<proteinExistence type="predicted"/>
<dbReference type="EMBL" id="CABVMM010000020">
    <property type="protein sequence ID" value="VVV02421.1"/>
    <property type="molecule type" value="Genomic_DNA"/>
</dbReference>
<protein>
    <submittedName>
        <fullName evidence="1">Uncharacterized protein</fullName>
    </submittedName>
</protein>
<accession>A0AC61YD91</accession>
<organism evidence="1 2">
    <name type="scientific">Mesonia oceanica</name>
    <dbReference type="NCBI Taxonomy" id="2687242"/>
    <lineage>
        <taxon>Bacteria</taxon>
        <taxon>Pseudomonadati</taxon>
        <taxon>Bacteroidota</taxon>
        <taxon>Flavobacteriia</taxon>
        <taxon>Flavobacteriales</taxon>
        <taxon>Flavobacteriaceae</taxon>
        <taxon>Mesonia</taxon>
    </lineage>
</organism>
<name>A0AC61YD91_9FLAO</name>
<sequence>MHYFTSAFSKKNIFGILFLLIGTFGFAQLDVPNKPSKQTSVYDAADVLSNAEEKSLTQKLIRYADTTSTQIVVATIPTLNDEYIGTYAADWAQKWGIGQSSKDNGFLILLAKNDRKIWITTGYGVEEYMTDAKTKTIIDQVILPEFRKGNYYQGLDKGTTAIMQVMNGTFKANQGNEGIGFNPLPIIVIFIIFIVIIISIIKKNNGGGGGRGGRRSGADTIFDAIILSSLGRGMFGGGGHSSGGGFGGGGSFGGGGFGGGFGGGGFGGGGAGGSW</sequence>
<dbReference type="Proteomes" id="UP000356253">
    <property type="component" value="Unassembled WGS sequence"/>
</dbReference>
<evidence type="ECO:0000313" key="1">
    <source>
        <dbReference type="EMBL" id="VVV02421.1"/>
    </source>
</evidence>